<protein>
    <submittedName>
        <fullName evidence="9">Four-carbon acid sugar kinase family protein</fullName>
    </submittedName>
</protein>
<dbReference type="InterPro" id="IPR031475">
    <property type="entry name" value="NBD_C"/>
</dbReference>
<evidence type="ECO:0000259" key="8">
    <source>
        <dbReference type="Pfam" id="PF17042"/>
    </source>
</evidence>
<accession>A0A936ZC91</accession>
<keyword evidence="10" id="KW-1185">Reference proteome</keyword>
<comment type="caution">
    <text evidence="9">The sequence shown here is derived from an EMBL/GenBank/DDBJ whole genome shotgun (WGS) entry which is preliminary data.</text>
</comment>
<dbReference type="InterPro" id="IPR010737">
    <property type="entry name" value="4-carb_acid_sugar_kinase_N"/>
</dbReference>
<organism evidence="9 10">
    <name type="scientific">Microvirga aerilata</name>
    <dbReference type="NCBI Taxonomy" id="670292"/>
    <lineage>
        <taxon>Bacteria</taxon>
        <taxon>Pseudomonadati</taxon>
        <taxon>Pseudomonadota</taxon>
        <taxon>Alphaproteobacteria</taxon>
        <taxon>Hyphomicrobiales</taxon>
        <taxon>Methylobacteriaceae</taxon>
        <taxon>Microvirga</taxon>
    </lineage>
</organism>
<name>A0A936ZC91_9HYPH</name>
<evidence type="ECO:0000256" key="3">
    <source>
        <dbReference type="ARBA" id="ARBA00022741"/>
    </source>
</evidence>
<keyword evidence="6" id="KW-0119">Carbohydrate metabolism</keyword>
<evidence type="ECO:0000256" key="4">
    <source>
        <dbReference type="ARBA" id="ARBA00022777"/>
    </source>
</evidence>
<keyword evidence="3" id="KW-0547">Nucleotide-binding</keyword>
<comment type="similarity">
    <text evidence="1">Belongs to the four-carbon acid sugar kinase family.</text>
</comment>
<evidence type="ECO:0000313" key="10">
    <source>
        <dbReference type="Proteomes" id="UP000605848"/>
    </source>
</evidence>
<sequence>MIETLIIADDLTGAADCAVSCATAGADTVVLLDPKANPGGATAVSVDVNSRAMTAQEAGAAVTGALQHLYSKSTCILYHKIDSTLRGNWPSELAQIRQAATEVLGHAPLAIVVPAFPAAGRATIDGHVFVNGTPLGNTGLWKQAGLTGSGDLRAILEDVGFRVRVASLEQVALGSEALKTRLAESADVGCDAVVCDAQTEDDLRTVAAASLMLPRKPLWVGSAGLMRALVRAGKGKVVPTSAPKGAAAGKPVLVVVGSASSVSHMQFDALAEEHDVMPLTILPSALREGRAPEQVQSYAQALDAALAAGSDVAVSIQGEEVNFQEGPQLAAALAELIVPHLSRVGGLIVTGGETARAILDRAGISGLKMQDEVEPGAPLGVSTGDIAIPVITKAGAFGDRTTLKRCRAILRGGRSCHSNSAMSE</sequence>
<dbReference type="Pfam" id="PF07005">
    <property type="entry name" value="SBD_N"/>
    <property type="match status" value="1"/>
</dbReference>
<evidence type="ECO:0000313" key="9">
    <source>
        <dbReference type="EMBL" id="MBL0408171.1"/>
    </source>
</evidence>
<evidence type="ECO:0000256" key="1">
    <source>
        <dbReference type="ARBA" id="ARBA00005715"/>
    </source>
</evidence>
<proteinExistence type="inferred from homology"/>
<dbReference type="Pfam" id="PF17042">
    <property type="entry name" value="NBD_C"/>
    <property type="match status" value="1"/>
</dbReference>
<evidence type="ECO:0000259" key="7">
    <source>
        <dbReference type="Pfam" id="PF07005"/>
    </source>
</evidence>
<dbReference type="Proteomes" id="UP000605848">
    <property type="component" value="Unassembled WGS sequence"/>
</dbReference>
<evidence type="ECO:0000256" key="5">
    <source>
        <dbReference type="ARBA" id="ARBA00022840"/>
    </source>
</evidence>
<evidence type="ECO:0000256" key="2">
    <source>
        <dbReference type="ARBA" id="ARBA00022679"/>
    </source>
</evidence>
<feature type="domain" description="Four-carbon acid sugar kinase N-terminal" evidence="7">
    <location>
        <begin position="5"/>
        <end position="229"/>
    </location>
</feature>
<dbReference type="SUPFAM" id="SSF142764">
    <property type="entry name" value="YgbK-like"/>
    <property type="match status" value="1"/>
</dbReference>
<dbReference type="EMBL" id="JAEQMY010000158">
    <property type="protein sequence ID" value="MBL0408171.1"/>
    <property type="molecule type" value="Genomic_DNA"/>
</dbReference>
<dbReference type="GO" id="GO:0005524">
    <property type="term" value="F:ATP binding"/>
    <property type="evidence" value="ECO:0007669"/>
    <property type="project" value="UniProtKB-KW"/>
</dbReference>
<dbReference type="Gene3D" id="3.40.50.10840">
    <property type="entry name" value="Putative sugar-binding, N-terminal domain"/>
    <property type="match status" value="1"/>
</dbReference>
<evidence type="ECO:0000256" key="6">
    <source>
        <dbReference type="ARBA" id="ARBA00023277"/>
    </source>
</evidence>
<dbReference type="AlphaFoldDB" id="A0A936ZC91"/>
<reference evidence="9" key="1">
    <citation type="submission" date="2021-01" db="EMBL/GenBank/DDBJ databases">
        <title>Microvirga sp.</title>
        <authorList>
            <person name="Kim M.K."/>
        </authorList>
    </citation>
    <scope>NUCLEOTIDE SEQUENCE</scope>
    <source>
        <strain evidence="9">5420S-16</strain>
    </source>
</reference>
<keyword evidence="2" id="KW-0808">Transferase</keyword>
<dbReference type="RefSeq" id="WP_202065929.1">
    <property type="nucleotide sequence ID" value="NZ_JAEQMY010000158.1"/>
</dbReference>
<keyword evidence="4 9" id="KW-0418">Kinase</keyword>
<dbReference type="InterPro" id="IPR042213">
    <property type="entry name" value="NBD_C_sf"/>
</dbReference>
<feature type="domain" description="Four-carbon acid sugar kinase nucleotide binding" evidence="8">
    <location>
        <begin position="253"/>
        <end position="403"/>
    </location>
</feature>
<dbReference type="InterPro" id="IPR037051">
    <property type="entry name" value="4-carb_acid_sugar_kinase_N_sf"/>
</dbReference>
<keyword evidence="5" id="KW-0067">ATP-binding</keyword>
<dbReference type="GO" id="GO:0016301">
    <property type="term" value="F:kinase activity"/>
    <property type="evidence" value="ECO:0007669"/>
    <property type="project" value="UniProtKB-KW"/>
</dbReference>
<dbReference type="Gene3D" id="3.40.980.20">
    <property type="entry name" value="Four-carbon acid sugar kinase, nucleotide binding domain"/>
    <property type="match status" value="1"/>
</dbReference>
<gene>
    <name evidence="9" type="ORF">JKG68_30255</name>
</gene>